<evidence type="ECO:0000313" key="13">
    <source>
        <dbReference type="RefSeq" id="XP_029639281.1"/>
    </source>
</evidence>
<evidence type="ECO:0000256" key="2">
    <source>
        <dbReference type="ARBA" id="ARBA00004922"/>
    </source>
</evidence>
<evidence type="ECO:0000256" key="4">
    <source>
        <dbReference type="ARBA" id="ARBA00022676"/>
    </source>
</evidence>
<evidence type="ECO:0000313" key="12">
    <source>
        <dbReference type="Proteomes" id="UP000515154"/>
    </source>
</evidence>
<evidence type="ECO:0000256" key="5">
    <source>
        <dbReference type="ARBA" id="ARBA00022679"/>
    </source>
</evidence>
<feature type="transmembrane region" description="Helical" evidence="10">
    <location>
        <begin position="7"/>
        <end position="27"/>
    </location>
</feature>
<sequence length="523" mass="59782">MTTKTSSAAPICEFLFVIVCAVLVRWFTSLGGYSGAGKSPMFGDFEAQRHWMEITYNLPVKKWYHNSTDNDLMYWGLDYPPLTAYHSWIMGAISHYINPEWVALYSSRGLENPLHKLFMRYSVIFSDLLLYIPAVCLFMYHSYKKDSKKCLMSTACALIYPGLILIDHGHFQYNCVSLGLALWGILALAQDKDVLGAVAFILALCYKQMELYHSWPFFCYLLGKCISSKKENRFLKLVRLTVAVLGTFCLCFLPFFKQKGSIFQVLHRLFPFERGLYEDKVANFWCSISIFVKLKDMFPQKSLIYLCLSVTAVCLLPSGLNLLSRPAMSRFKLTLASSSLIFFLFSYQVHEKSILLVALPFCLLLPNYPFLSFWFLHISTLSMFPLLVKDGLILQYFSCQALFALVVLMLNKVMPDQISKKKSNSLFNWLLRSMMFLSISGGLALSIGSLVVEPPKDKPDLFAVFTAVYCCGHFLMFLICLHYIQFTLDRPRSNPVKSNSSPRKNGPPERKKASDGHKKIKKH</sequence>
<keyword evidence="6 10" id="KW-0812">Transmembrane</keyword>
<feature type="compositionally biased region" description="Basic and acidic residues" evidence="11">
    <location>
        <begin position="506"/>
        <end position="517"/>
    </location>
</feature>
<feature type="transmembrane region" description="Helical" evidence="10">
    <location>
        <begin position="392"/>
        <end position="410"/>
    </location>
</feature>
<evidence type="ECO:0000256" key="3">
    <source>
        <dbReference type="ARBA" id="ARBA00008715"/>
    </source>
</evidence>
<comment type="subcellular location">
    <subcellularLocation>
        <location evidence="1 10">Endoplasmic reticulum membrane</location>
        <topology evidence="1 10">Multi-pass membrane protein</topology>
    </subcellularLocation>
</comment>
<dbReference type="KEGG" id="osn:115214276"/>
<evidence type="ECO:0000256" key="1">
    <source>
        <dbReference type="ARBA" id="ARBA00004477"/>
    </source>
</evidence>
<evidence type="ECO:0000256" key="6">
    <source>
        <dbReference type="ARBA" id="ARBA00022692"/>
    </source>
</evidence>
<dbReference type="PANTHER" id="PTHR12413">
    <property type="entry name" value="DOLICHYL GLYCOSYLTRANSFERASE"/>
    <property type="match status" value="1"/>
</dbReference>
<protein>
    <recommendedName>
        <fullName evidence="10">Alpha-1,3-glucosyltransferase</fullName>
        <ecNumber evidence="10">2.4.1.-</ecNumber>
    </recommendedName>
</protein>
<dbReference type="GO" id="GO:0005789">
    <property type="term" value="C:endoplasmic reticulum membrane"/>
    <property type="evidence" value="ECO:0007669"/>
    <property type="project" value="UniProtKB-SubCell"/>
</dbReference>
<dbReference type="Proteomes" id="UP000515154">
    <property type="component" value="Linkage group LG7"/>
</dbReference>
<feature type="transmembrane region" description="Helical" evidence="10">
    <location>
        <begin position="237"/>
        <end position="256"/>
    </location>
</feature>
<evidence type="ECO:0000256" key="11">
    <source>
        <dbReference type="SAM" id="MobiDB-lite"/>
    </source>
</evidence>
<dbReference type="InterPro" id="IPR004856">
    <property type="entry name" value="Glyco_trans_ALG6/ALG8"/>
</dbReference>
<feature type="transmembrane region" description="Helical" evidence="10">
    <location>
        <begin position="430"/>
        <end position="450"/>
    </location>
</feature>
<gene>
    <name evidence="13" type="primary">LOC115214276</name>
</gene>
<comment type="pathway">
    <text evidence="2 10">Protein modification; protein glycosylation.</text>
</comment>
<keyword evidence="5 10" id="KW-0808">Transferase</keyword>
<dbReference type="UniPathway" id="UPA00378"/>
<dbReference type="PANTHER" id="PTHR12413:SF1">
    <property type="entry name" value="DOLICHYL PYROPHOSPHATE MAN9GLCNAC2 ALPHA-1,3-GLUCOSYLTRANSFERASE"/>
    <property type="match status" value="1"/>
</dbReference>
<dbReference type="GO" id="GO:0042281">
    <property type="term" value="F:dolichyl pyrophosphate Man9GlcNAc2 alpha-1,3-glucosyltransferase activity"/>
    <property type="evidence" value="ECO:0007669"/>
    <property type="project" value="TreeGrafter"/>
</dbReference>
<feature type="transmembrane region" description="Helical" evidence="10">
    <location>
        <begin position="462"/>
        <end position="484"/>
    </location>
</feature>
<evidence type="ECO:0000256" key="8">
    <source>
        <dbReference type="ARBA" id="ARBA00022989"/>
    </source>
</evidence>
<evidence type="ECO:0000256" key="10">
    <source>
        <dbReference type="RuleBase" id="RU363110"/>
    </source>
</evidence>
<name>A0A6P7SN30_9MOLL</name>
<feature type="transmembrane region" description="Helical" evidence="10">
    <location>
        <begin position="354"/>
        <end position="376"/>
    </location>
</feature>
<dbReference type="Pfam" id="PF03155">
    <property type="entry name" value="Alg6_Alg8"/>
    <property type="match status" value="1"/>
</dbReference>
<dbReference type="RefSeq" id="XP_029639281.1">
    <property type="nucleotide sequence ID" value="XM_029783421.2"/>
</dbReference>
<accession>A0A6P7SN30</accession>
<organism evidence="12 13">
    <name type="scientific">Octopus sinensis</name>
    <name type="common">East Asian common octopus</name>
    <dbReference type="NCBI Taxonomy" id="2607531"/>
    <lineage>
        <taxon>Eukaryota</taxon>
        <taxon>Metazoa</taxon>
        <taxon>Spiralia</taxon>
        <taxon>Lophotrochozoa</taxon>
        <taxon>Mollusca</taxon>
        <taxon>Cephalopoda</taxon>
        <taxon>Coleoidea</taxon>
        <taxon>Octopodiformes</taxon>
        <taxon>Octopoda</taxon>
        <taxon>Incirrata</taxon>
        <taxon>Octopodidae</taxon>
        <taxon>Octopus</taxon>
    </lineage>
</organism>
<keyword evidence="7 10" id="KW-0256">Endoplasmic reticulum</keyword>
<feature type="transmembrane region" description="Helical" evidence="10">
    <location>
        <begin position="118"/>
        <end position="138"/>
    </location>
</feature>
<evidence type="ECO:0000256" key="9">
    <source>
        <dbReference type="ARBA" id="ARBA00023136"/>
    </source>
</evidence>
<keyword evidence="9 10" id="KW-0472">Membrane</keyword>
<dbReference type="AlphaFoldDB" id="A0A6P7SN30"/>
<feature type="region of interest" description="Disordered" evidence="11">
    <location>
        <begin position="494"/>
        <end position="523"/>
    </location>
</feature>
<proteinExistence type="inferred from homology"/>
<comment type="similarity">
    <text evidence="3 10">Belongs to the ALG6/ALG8 glucosyltransferase family.</text>
</comment>
<feature type="transmembrane region" description="Helical" evidence="10">
    <location>
        <begin position="303"/>
        <end position="323"/>
    </location>
</feature>
<evidence type="ECO:0000256" key="7">
    <source>
        <dbReference type="ARBA" id="ARBA00022824"/>
    </source>
</evidence>
<keyword evidence="8 10" id="KW-1133">Transmembrane helix</keyword>
<dbReference type="EC" id="2.4.1.-" evidence="10"/>
<keyword evidence="4 10" id="KW-0328">Glycosyltransferase</keyword>
<reference evidence="13" key="1">
    <citation type="submission" date="2025-08" db="UniProtKB">
        <authorList>
            <consortium name="RefSeq"/>
        </authorList>
    </citation>
    <scope>IDENTIFICATION</scope>
</reference>
<keyword evidence="12" id="KW-1185">Reference proteome</keyword>